<proteinExistence type="predicted"/>
<dbReference type="RefSeq" id="WP_098194362.1">
    <property type="nucleotide sequence ID" value="NZ_CP023777.1"/>
</dbReference>
<organism evidence="1 2">
    <name type="scientific">Chitinophaga caeni</name>
    <dbReference type="NCBI Taxonomy" id="2029983"/>
    <lineage>
        <taxon>Bacteria</taxon>
        <taxon>Pseudomonadati</taxon>
        <taxon>Bacteroidota</taxon>
        <taxon>Chitinophagia</taxon>
        <taxon>Chitinophagales</taxon>
        <taxon>Chitinophagaceae</taxon>
        <taxon>Chitinophaga</taxon>
    </lineage>
</organism>
<accession>A0A291QVM9</accession>
<dbReference type="OrthoDB" id="1523307at2"/>
<gene>
    <name evidence="1" type="ORF">COR50_12855</name>
</gene>
<keyword evidence="2" id="KW-1185">Reference proteome</keyword>
<sequence>MRQLSHTWFADGYIDFELKKYTLLAYLQAINEHFNQVKLYPSLSDLVFHFNNLVAIKEHKHWMQQQFPKKLSGVDLEKVQLLYERIVNDDEMMAELEDIIEYAIAEMEGTIQEGTGIYDFIEEHLGVEPVGIMPLKMDEGFMLLRDGRHRGTLVYQYRVTLFERHDEQYRGIHMDYRYHFKKSFSNTREQIKYELIKKHQWDFPNPAVFCIETDLVVPVRETLLPIAKRSLVKYISTHAA</sequence>
<dbReference type="AlphaFoldDB" id="A0A291QVM9"/>
<reference evidence="1 2" key="1">
    <citation type="submission" date="2017-10" db="EMBL/GenBank/DDBJ databases">
        <title>Paenichitinophaga pekingensis gen. nov., sp. nov., isolated from activated sludge.</title>
        <authorList>
            <person name="Jin D."/>
            <person name="Kong X."/>
            <person name="Deng Y."/>
            <person name="Bai Z."/>
        </authorList>
    </citation>
    <scope>NUCLEOTIDE SEQUENCE [LARGE SCALE GENOMIC DNA]</scope>
    <source>
        <strain evidence="1 2">13</strain>
    </source>
</reference>
<evidence type="ECO:0000313" key="1">
    <source>
        <dbReference type="EMBL" id="ATL47985.1"/>
    </source>
</evidence>
<dbReference type="Proteomes" id="UP000220133">
    <property type="component" value="Chromosome"/>
</dbReference>
<dbReference type="EMBL" id="CP023777">
    <property type="protein sequence ID" value="ATL47985.1"/>
    <property type="molecule type" value="Genomic_DNA"/>
</dbReference>
<evidence type="ECO:0000313" key="2">
    <source>
        <dbReference type="Proteomes" id="UP000220133"/>
    </source>
</evidence>
<name>A0A291QVM9_9BACT</name>
<protein>
    <submittedName>
        <fullName evidence="1">Uncharacterized protein</fullName>
    </submittedName>
</protein>
<dbReference type="KEGG" id="cbae:COR50_12855"/>